<feature type="transmembrane region" description="Helical" evidence="7">
    <location>
        <begin position="117"/>
        <end position="143"/>
    </location>
</feature>
<feature type="transmembrane region" description="Helical" evidence="7">
    <location>
        <begin position="59"/>
        <end position="80"/>
    </location>
</feature>
<name>A0ABT1SXK8_9SPHI</name>
<dbReference type="PANTHER" id="PTHR33452:SF1">
    <property type="entry name" value="INNER MEMBRANE PROTEIN YPHA-RELATED"/>
    <property type="match status" value="1"/>
</dbReference>
<keyword evidence="4 7" id="KW-0812">Transmembrane</keyword>
<proteinExistence type="inferred from homology"/>
<dbReference type="Pfam" id="PF07681">
    <property type="entry name" value="DoxX"/>
    <property type="match status" value="1"/>
</dbReference>
<gene>
    <name evidence="8" type="ORF">NPE20_03950</name>
</gene>
<evidence type="ECO:0000313" key="8">
    <source>
        <dbReference type="EMBL" id="MCQ6957092.1"/>
    </source>
</evidence>
<evidence type="ECO:0000256" key="5">
    <source>
        <dbReference type="ARBA" id="ARBA00022989"/>
    </source>
</evidence>
<comment type="similarity">
    <text evidence="2">Belongs to the DoxX family.</text>
</comment>
<keyword evidence="6 7" id="KW-0472">Membrane</keyword>
<feature type="transmembrane region" description="Helical" evidence="7">
    <location>
        <begin position="21"/>
        <end position="39"/>
    </location>
</feature>
<comment type="caution">
    <text evidence="8">The sequence shown here is derived from an EMBL/GenBank/DDBJ whole genome shotgun (WGS) entry which is preliminary data.</text>
</comment>
<dbReference type="Proteomes" id="UP001204376">
    <property type="component" value="Unassembled WGS sequence"/>
</dbReference>
<feature type="transmembrane region" description="Helical" evidence="7">
    <location>
        <begin position="87"/>
        <end position="105"/>
    </location>
</feature>
<keyword evidence="9" id="KW-1185">Reference proteome</keyword>
<accession>A0ABT1SXK8</accession>
<evidence type="ECO:0000256" key="3">
    <source>
        <dbReference type="ARBA" id="ARBA00022475"/>
    </source>
</evidence>
<reference evidence="8 9" key="1">
    <citation type="submission" date="2022-07" db="EMBL/GenBank/DDBJ databases">
        <title>Mucilaginibacter sp. JC4.</title>
        <authorList>
            <person name="Le V."/>
            <person name="Ko S.-R."/>
            <person name="Ahn C.-Y."/>
            <person name="Oh H.-M."/>
        </authorList>
    </citation>
    <scope>NUCLEOTIDE SEQUENCE [LARGE SCALE GENOMIC DNA]</scope>
    <source>
        <strain evidence="8 9">JC4</strain>
    </source>
</reference>
<organism evidence="8 9">
    <name type="scientific">Mucilaginibacter aquariorum</name>
    <dbReference type="NCBI Taxonomy" id="2967225"/>
    <lineage>
        <taxon>Bacteria</taxon>
        <taxon>Pseudomonadati</taxon>
        <taxon>Bacteroidota</taxon>
        <taxon>Sphingobacteriia</taxon>
        <taxon>Sphingobacteriales</taxon>
        <taxon>Sphingobacteriaceae</taxon>
        <taxon>Mucilaginibacter</taxon>
    </lineage>
</organism>
<evidence type="ECO:0000256" key="1">
    <source>
        <dbReference type="ARBA" id="ARBA00004651"/>
    </source>
</evidence>
<keyword evidence="3" id="KW-1003">Cell membrane</keyword>
<dbReference type="InterPro" id="IPR051907">
    <property type="entry name" value="DoxX-like_oxidoreductase"/>
</dbReference>
<evidence type="ECO:0000256" key="2">
    <source>
        <dbReference type="ARBA" id="ARBA00006679"/>
    </source>
</evidence>
<sequence>MNMVRRIEHWGDLHHPKWLDIIRIVLGMIIFTKGIIFISSTSVQQDWIFHNSTFDFSGLLAVVLIHIVAFAHVIGGMLIIAGLLTRLSVVIQMPIVLGAMFFVNITKGLTFVNTELWLSVIVFIMLVVIWIAGSGSFSADHWIRESNAYRHKRTEE</sequence>
<evidence type="ECO:0000256" key="4">
    <source>
        <dbReference type="ARBA" id="ARBA00022692"/>
    </source>
</evidence>
<protein>
    <submittedName>
        <fullName evidence="8">DoxX family protein</fullName>
    </submittedName>
</protein>
<dbReference type="PANTHER" id="PTHR33452">
    <property type="entry name" value="OXIDOREDUCTASE CATD-RELATED"/>
    <property type="match status" value="1"/>
</dbReference>
<keyword evidence="5 7" id="KW-1133">Transmembrane helix</keyword>
<dbReference type="InterPro" id="IPR032808">
    <property type="entry name" value="DoxX"/>
</dbReference>
<evidence type="ECO:0000313" key="9">
    <source>
        <dbReference type="Proteomes" id="UP001204376"/>
    </source>
</evidence>
<dbReference type="RefSeq" id="WP_256537301.1">
    <property type="nucleotide sequence ID" value="NZ_JANHOH010000001.1"/>
</dbReference>
<evidence type="ECO:0000256" key="7">
    <source>
        <dbReference type="SAM" id="Phobius"/>
    </source>
</evidence>
<dbReference type="EMBL" id="JANHOH010000001">
    <property type="protein sequence ID" value="MCQ6957092.1"/>
    <property type="molecule type" value="Genomic_DNA"/>
</dbReference>
<evidence type="ECO:0000256" key="6">
    <source>
        <dbReference type="ARBA" id="ARBA00023136"/>
    </source>
</evidence>
<comment type="subcellular location">
    <subcellularLocation>
        <location evidence="1">Cell membrane</location>
        <topology evidence="1">Multi-pass membrane protein</topology>
    </subcellularLocation>
</comment>